<keyword evidence="1" id="KW-0732">Signal</keyword>
<sequence>MNQLIYLIFLFLYFIELIKCIDIQLLFYPNGFNEDYIDYIVKEFNSYSVINDLNIKLVKNLYSSVTTAESYSETIEYLLNLKSSKYDMILFDMIDSKRLRKHFSNLKDYLLESTVEKFKDGLTNETYFINDNFVSMPMYLEYDMLYSNQNYMDKYNKLIPKTWNELIETAKYIISEEEKDNNDIIGYTADISGR</sequence>
<proteinExistence type="predicted"/>
<dbReference type="AlphaFoldDB" id="A0A1Y1ZHY1"/>
<accession>A0A1Y1ZHY1</accession>
<dbReference type="EMBL" id="MCOG01000405">
    <property type="protein sequence ID" value="ORY09627.1"/>
    <property type="molecule type" value="Genomic_DNA"/>
</dbReference>
<evidence type="ECO:0000313" key="2">
    <source>
        <dbReference type="EMBL" id="ORY09627.1"/>
    </source>
</evidence>
<gene>
    <name evidence="2" type="ORF">LY90DRAFT_518847</name>
</gene>
<dbReference type="Gene3D" id="3.40.190.10">
    <property type="entry name" value="Periplasmic binding protein-like II"/>
    <property type="match status" value="2"/>
</dbReference>
<dbReference type="Proteomes" id="UP000193920">
    <property type="component" value="Unassembled WGS sequence"/>
</dbReference>
<dbReference type="SUPFAM" id="SSF53850">
    <property type="entry name" value="Periplasmic binding protein-like II"/>
    <property type="match status" value="1"/>
</dbReference>
<evidence type="ECO:0008006" key="4">
    <source>
        <dbReference type="Google" id="ProtNLM"/>
    </source>
</evidence>
<keyword evidence="3" id="KW-1185">Reference proteome</keyword>
<evidence type="ECO:0000313" key="3">
    <source>
        <dbReference type="Proteomes" id="UP000193920"/>
    </source>
</evidence>
<evidence type="ECO:0000256" key="1">
    <source>
        <dbReference type="SAM" id="SignalP"/>
    </source>
</evidence>
<protein>
    <recommendedName>
        <fullName evidence="4">Periplasmic binding protein-like II</fullName>
    </recommendedName>
</protein>
<feature type="chain" id="PRO_5013186361" description="Periplasmic binding protein-like II" evidence="1">
    <location>
        <begin position="21"/>
        <end position="194"/>
    </location>
</feature>
<feature type="signal peptide" evidence="1">
    <location>
        <begin position="1"/>
        <end position="20"/>
    </location>
</feature>
<reference evidence="2 3" key="1">
    <citation type="submission" date="2016-08" db="EMBL/GenBank/DDBJ databases">
        <title>A Parts List for Fungal Cellulosomes Revealed by Comparative Genomics.</title>
        <authorList>
            <consortium name="DOE Joint Genome Institute"/>
            <person name="Haitjema C.H."/>
            <person name="Gilmore S.P."/>
            <person name="Henske J.K."/>
            <person name="Solomon K.V."/>
            <person name="De Groot R."/>
            <person name="Kuo A."/>
            <person name="Mondo S.J."/>
            <person name="Salamov A.A."/>
            <person name="Labutti K."/>
            <person name="Zhao Z."/>
            <person name="Chiniquy J."/>
            <person name="Barry K."/>
            <person name="Brewer H.M."/>
            <person name="Purvine S.O."/>
            <person name="Wright A.T."/>
            <person name="Boxma B."/>
            <person name="Van Alen T."/>
            <person name="Hackstein J.H."/>
            <person name="Baker S.E."/>
            <person name="Grigoriev I.V."/>
            <person name="O'Malley M.A."/>
        </authorList>
    </citation>
    <scope>NUCLEOTIDE SEQUENCE [LARGE SCALE GENOMIC DNA]</scope>
    <source>
        <strain evidence="2 3">G1</strain>
    </source>
</reference>
<comment type="caution">
    <text evidence="2">The sequence shown here is derived from an EMBL/GenBank/DDBJ whole genome shotgun (WGS) entry which is preliminary data.</text>
</comment>
<dbReference type="OrthoDB" id="2021138at2759"/>
<name>A0A1Y1ZHY1_9FUNG</name>
<organism evidence="2 3">
    <name type="scientific">Neocallimastix californiae</name>
    <dbReference type="NCBI Taxonomy" id="1754190"/>
    <lineage>
        <taxon>Eukaryota</taxon>
        <taxon>Fungi</taxon>
        <taxon>Fungi incertae sedis</taxon>
        <taxon>Chytridiomycota</taxon>
        <taxon>Chytridiomycota incertae sedis</taxon>
        <taxon>Neocallimastigomycetes</taxon>
        <taxon>Neocallimastigales</taxon>
        <taxon>Neocallimastigaceae</taxon>
        <taxon>Neocallimastix</taxon>
    </lineage>
</organism>